<comment type="caution">
    <text evidence="6">The sequence shown here is derived from an EMBL/GenBank/DDBJ whole genome shotgun (WGS) entry which is preliminary data.</text>
</comment>
<evidence type="ECO:0000313" key="6">
    <source>
        <dbReference type="EMBL" id="TQV77238.1"/>
    </source>
</evidence>
<dbReference type="EMBL" id="VIKR01000001">
    <property type="protein sequence ID" value="TQV77238.1"/>
    <property type="molecule type" value="Genomic_DNA"/>
</dbReference>
<evidence type="ECO:0000256" key="3">
    <source>
        <dbReference type="ARBA" id="ARBA00023180"/>
    </source>
</evidence>
<protein>
    <submittedName>
        <fullName evidence="6">SMP-30/gluconolactonase/LRE family protein</fullName>
    </submittedName>
</protein>
<keyword evidence="4" id="KW-0812">Transmembrane</keyword>
<evidence type="ECO:0000256" key="1">
    <source>
        <dbReference type="ARBA" id="ARBA00009191"/>
    </source>
</evidence>
<dbReference type="PANTHER" id="PTHR10426">
    <property type="entry name" value="STRICTOSIDINE SYNTHASE-RELATED"/>
    <property type="match status" value="1"/>
</dbReference>
<dbReference type="AlphaFoldDB" id="A0A545TJ53"/>
<comment type="similarity">
    <text evidence="1">Belongs to the strictosidine synthase family.</text>
</comment>
<dbReference type="GO" id="GO:0012505">
    <property type="term" value="C:endomembrane system"/>
    <property type="evidence" value="ECO:0007669"/>
    <property type="project" value="TreeGrafter"/>
</dbReference>
<dbReference type="RefSeq" id="WP_142940812.1">
    <property type="nucleotide sequence ID" value="NZ_VIKR01000001.1"/>
</dbReference>
<keyword evidence="7" id="KW-1185">Reference proteome</keyword>
<feature type="transmembrane region" description="Helical" evidence="4">
    <location>
        <begin position="7"/>
        <end position="26"/>
    </location>
</feature>
<evidence type="ECO:0000313" key="7">
    <source>
        <dbReference type="Proteomes" id="UP000317839"/>
    </source>
</evidence>
<dbReference type="GO" id="GO:0016787">
    <property type="term" value="F:hydrolase activity"/>
    <property type="evidence" value="ECO:0007669"/>
    <property type="project" value="TreeGrafter"/>
</dbReference>
<gene>
    <name evidence="6" type="ORF">FLL45_04640</name>
</gene>
<dbReference type="InterPro" id="IPR018119">
    <property type="entry name" value="Strictosidine_synth_cons-reg"/>
</dbReference>
<reference evidence="6 7" key="1">
    <citation type="submission" date="2019-06" db="EMBL/GenBank/DDBJ databases">
        <title>Draft genome of Aliikangiella marina GYP-15.</title>
        <authorList>
            <person name="Wang G."/>
        </authorList>
    </citation>
    <scope>NUCLEOTIDE SEQUENCE [LARGE SCALE GENOMIC DNA]</scope>
    <source>
        <strain evidence="6 7">GYP-15</strain>
    </source>
</reference>
<keyword evidence="2" id="KW-0597">Phosphoprotein</keyword>
<organism evidence="6 7">
    <name type="scientific">Aliikangiella marina</name>
    <dbReference type="NCBI Taxonomy" id="1712262"/>
    <lineage>
        <taxon>Bacteria</taxon>
        <taxon>Pseudomonadati</taxon>
        <taxon>Pseudomonadota</taxon>
        <taxon>Gammaproteobacteria</taxon>
        <taxon>Oceanospirillales</taxon>
        <taxon>Pleioneaceae</taxon>
        <taxon>Aliikangiella</taxon>
    </lineage>
</organism>
<dbReference type="Pfam" id="PF03088">
    <property type="entry name" value="Str_synth"/>
    <property type="match status" value="1"/>
</dbReference>
<keyword evidence="3" id="KW-0325">Glycoprotein</keyword>
<dbReference type="Gene3D" id="2.120.10.30">
    <property type="entry name" value="TolB, C-terminal domain"/>
    <property type="match status" value="1"/>
</dbReference>
<evidence type="ECO:0000259" key="5">
    <source>
        <dbReference type="Pfam" id="PF03088"/>
    </source>
</evidence>
<sequence length="367" mass="40925">MSKSIKTILALLTLVIVTFLIYLLFWPTPLQPQVWQPLKNGGYTGHFQHNQRLALAKPFSIGSFRGPEDIAIDNQGNVYLSSDTGDILRIEAGSNRVESWISTNGRPLGIDIASDGSLIVADAHRGLLSISPERNIKLLSQSADGVVFGFTDDVDIAENGKIYFSDASSKFSAKNFGIHDATILDLLEQGGDGRILEYDPKTGNTKTLIDNLYFANGVVVSPDQRFILFTETSRYRISKFWLKGKRRGELEVILDNLPAFPDNISVGEDGRFWVALHAPRNKIVDALAGSPFLRKFVYRLPKLFQPKPILYGHLIAIDEDGNVLFDLQDPSGKVSKLTSVIEKDGTLYLGNLQHEYFHTIQWKKSLD</sequence>
<feature type="domain" description="Strictosidine synthase conserved region" evidence="5">
    <location>
        <begin position="152"/>
        <end position="244"/>
    </location>
</feature>
<dbReference type="Pfam" id="PF20067">
    <property type="entry name" value="SSL_N"/>
    <property type="match status" value="1"/>
</dbReference>
<proteinExistence type="inferred from homology"/>
<evidence type="ECO:0000256" key="2">
    <source>
        <dbReference type="ARBA" id="ARBA00022553"/>
    </source>
</evidence>
<accession>A0A545TJ53</accession>
<dbReference type="SUPFAM" id="SSF63829">
    <property type="entry name" value="Calcium-dependent phosphotriesterase"/>
    <property type="match status" value="1"/>
</dbReference>
<dbReference type="PANTHER" id="PTHR10426:SF88">
    <property type="entry name" value="ADIPOCYTE PLASMA MEMBRANE-ASSOCIATED PROTEIN HEMOMUCIN-RELATED"/>
    <property type="match status" value="1"/>
</dbReference>
<dbReference type="OrthoDB" id="9775406at2"/>
<keyword evidence="4" id="KW-0472">Membrane</keyword>
<dbReference type="Proteomes" id="UP000317839">
    <property type="component" value="Unassembled WGS sequence"/>
</dbReference>
<keyword evidence="4" id="KW-1133">Transmembrane helix</keyword>
<name>A0A545TJ53_9GAMM</name>
<evidence type="ECO:0000256" key="4">
    <source>
        <dbReference type="SAM" id="Phobius"/>
    </source>
</evidence>
<dbReference type="InterPro" id="IPR011042">
    <property type="entry name" value="6-blade_b-propeller_TolB-like"/>
</dbReference>